<dbReference type="SUPFAM" id="SSF48452">
    <property type="entry name" value="TPR-like"/>
    <property type="match status" value="2"/>
</dbReference>
<dbReference type="InterPro" id="IPR019734">
    <property type="entry name" value="TPR_rpt"/>
</dbReference>
<keyword evidence="11" id="KW-1185">Reference proteome</keyword>
<dbReference type="InterPro" id="IPR005467">
    <property type="entry name" value="His_kinase_dom"/>
</dbReference>
<organism evidence="10 11">
    <name type="scientific">Marivirga arenosa</name>
    <dbReference type="NCBI Taxonomy" id="3059076"/>
    <lineage>
        <taxon>Bacteria</taxon>
        <taxon>Pseudomonadati</taxon>
        <taxon>Bacteroidota</taxon>
        <taxon>Cytophagia</taxon>
        <taxon>Cytophagales</taxon>
        <taxon>Marivirgaceae</taxon>
        <taxon>Marivirga</taxon>
    </lineage>
</organism>
<dbReference type="InterPro" id="IPR050736">
    <property type="entry name" value="Sensor_HK_Regulatory"/>
</dbReference>
<accession>A0AA51RCZ5</accession>
<evidence type="ECO:0000256" key="7">
    <source>
        <dbReference type="SAM" id="Coils"/>
    </source>
</evidence>
<dbReference type="GO" id="GO:0005524">
    <property type="term" value="F:ATP binding"/>
    <property type="evidence" value="ECO:0007669"/>
    <property type="project" value="UniProtKB-KW"/>
</dbReference>
<proteinExistence type="predicted"/>
<dbReference type="Pfam" id="PF02518">
    <property type="entry name" value="HATPase_c"/>
    <property type="match status" value="1"/>
</dbReference>
<dbReference type="SMART" id="SM00028">
    <property type="entry name" value="TPR"/>
    <property type="match status" value="5"/>
</dbReference>
<dbReference type="AlphaFoldDB" id="A0AA51RCZ5"/>
<name>A0AA51RCZ5_9BACT</name>
<keyword evidence="10" id="KW-0067">ATP-binding</keyword>
<dbReference type="PANTHER" id="PTHR43711:SF31">
    <property type="entry name" value="HISTIDINE KINASE"/>
    <property type="match status" value="1"/>
</dbReference>
<evidence type="ECO:0000313" key="10">
    <source>
        <dbReference type="EMBL" id="WMN07159.1"/>
    </source>
</evidence>
<dbReference type="Pfam" id="PF13181">
    <property type="entry name" value="TPR_8"/>
    <property type="match status" value="1"/>
</dbReference>
<dbReference type="GO" id="GO:0000155">
    <property type="term" value="F:phosphorelay sensor kinase activity"/>
    <property type="evidence" value="ECO:0007669"/>
    <property type="project" value="InterPro"/>
</dbReference>
<keyword evidence="6" id="KW-0802">TPR repeat</keyword>
<feature type="transmembrane region" description="Helical" evidence="8">
    <location>
        <begin position="311"/>
        <end position="332"/>
    </location>
</feature>
<keyword evidence="3" id="KW-0808">Transferase</keyword>
<keyword evidence="10" id="KW-0547">Nucleotide-binding</keyword>
<dbReference type="Gene3D" id="3.30.565.10">
    <property type="entry name" value="Histidine kinase-like ATPase, C-terminal domain"/>
    <property type="match status" value="1"/>
</dbReference>
<evidence type="ECO:0000259" key="9">
    <source>
        <dbReference type="PROSITE" id="PS50109"/>
    </source>
</evidence>
<keyword evidence="5" id="KW-0902">Two-component regulatory system</keyword>
<dbReference type="EMBL" id="CP129970">
    <property type="protein sequence ID" value="WMN07159.1"/>
    <property type="molecule type" value="Genomic_DNA"/>
</dbReference>
<feature type="repeat" description="TPR" evidence="6">
    <location>
        <begin position="79"/>
        <end position="112"/>
    </location>
</feature>
<dbReference type="InterPro" id="IPR011990">
    <property type="entry name" value="TPR-like_helical_dom_sf"/>
</dbReference>
<dbReference type="InterPro" id="IPR036097">
    <property type="entry name" value="HisK_dim/P_sf"/>
</dbReference>
<gene>
    <name evidence="10" type="ORF">QYS48_27990</name>
</gene>
<dbReference type="Pfam" id="PF13424">
    <property type="entry name" value="TPR_12"/>
    <property type="match status" value="1"/>
</dbReference>
<dbReference type="SUPFAM" id="SSF55874">
    <property type="entry name" value="ATPase domain of HSP90 chaperone/DNA topoisomerase II/histidine kinase"/>
    <property type="match status" value="1"/>
</dbReference>
<evidence type="ECO:0000256" key="6">
    <source>
        <dbReference type="PROSITE-ProRule" id="PRU00339"/>
    </source>
</evidence>
<dbReference type="SMART" id="SM00387">
    <property type="entry name" value="HATPase_c"/>
    <property type="match status" value="1"/>
</dbReference>
<dbReference type="CDD" id="cd00075">
    <property type="entry name" value="HATPase"/>
    <property type="match status" value="1"/>
</dbReference>
<feature type="domain" description="Histidine kinase" evidence="9">
    <location>
        <begin position="372"/>
        <end position="590"/>
    </location>
</feature>
<protein>
    <recommendedName>
        <fullName evidence="2">histidine kinase</fullName>
        <ecNumber evidence="2">2.7.13.3</ecNumber>
    </recommendedName>
</protein>
<evidence type="ECO:0000256" key="1">
    <source>
        <dbReference type="ARBA" id="ARBA00000085"/>
    </source>
</evidence>
<feature type="coiled-coil region" evidence="7">
    <location>
        <begin position="215"/>
        <end position="254"/>
    </location>
</feature>
<keyword evidence="8" id="KW-0812">Transmembrane</keyword>
<evidence type="ECO:0000256" key="4">
    <source>
        <dbReference type="ARBA" id="ARBA00022777"/>
    </source>
</evidence>
<evidence type="ECO:0000313" key="11">
    <source>
        <dbReference type="Proteomes" id="UP001244443"/>
    </source>
</evidence>
<dbReference type="SUPFAM" id="SSF47384">
    <property type="entry name" value="Homodimeric domain of signal transducing histidine kinase"/>
    <property type="match status" value="1"/>
</dbReference>
<dbReference type="InterPro" id="IPR036890">
    <property type="entry name" value="HATPase_C_sf"/>
</dbReference>
<evidence type="ECO:0000256" key="8">
    <source>
        <dbReference type="SAM" id="Phobius"/>
    </source>
</evidence>
<evidence type="ECO:0000256" key="5">
    <source>
        <dbReference type="ARBA" id="ARBA00023012"/>
    </source>
</evidence>
<dbReference type="Gene3D" id="1.25.40.10">
    <property type="entry name" value="Tetratricopeptide repeat domain"/>
    <property type="match status" value="2"/>
</dbReference>
<dbReference type="PROSITE" id="PS50109">
    <property type="entry name" value="HIS_KIN"/>
    <property type="match status" value="1"/>
</dbReference>
<keyword evidence="4" id="KW-0418">Kinase</keyword>
<keyword evidence="8" id="KW-1133">Transmembrane helix</keyword>
<evidence type="ECO:0000256" key="2">
    <source>
        <dbReference type="ARBA" id="ARBA00012438"/>
    </source>
</evidence>
<sequence length="591" mass="68265">MEIFEELFKNATLSPEVRLKYAKAAYDKATTLENSRWLFKTNLQLGHIYKKTGDLEKSFSHYIQGLREAEKQGDNKRIALIYSSLGTLYRVSEDYDKAIKHYKLGINYLRKGKTKSDSTNLAKSLMNTGEFYRILGKYDSANLYFEESAIIFQQIDYLMGTAYTIGNMGLVHAQKGEHQIAKIKMDSASAILEKLEDFYPIAVYDTYLADIYKENNDLERAIEYAKHSLKIAEENSLKEQIRDANLKLSELYEAQNEFQKAYFHQSQYLIYRDSINSEEKIREIADLRTEYEVNKREAEIALLKSEKRTQYIIFISMAVIIVLLGLVSFLYYRNSRKRHTLNLILKERKEEAEAQRDQLEAINETREKFLSIIAHDLMGPVNSFKGLSTIMKMSIDNQDLKDLNNIHKVFDKSISNLSSLLSNLLDWSVTQQGNIPYHPEKIELKLIVNELEDLFFNMAEGKQIKLRTTVPDQAYLWADVNSVKTILRNLVSNALKFTDNKGQVNVMAEEQNKFVRIKVQDSGIGMPKHKVDLLLNEDNFQISQGTKGEKGVGLGLQLVKEFVKINKGKIEIESEIDKGTTFHIYLPKYEK</sequence>
<dbReference type="Gene3D" id="1.10.287.130">
    <property type="match status" value="1"/>
</dbReference>
<dbReference type="InterPro" id="IPR004358">
    <property type="entry name" value="Sig_transdc_His_kin-like_C"/>
</dbReference>
<dbReference type="Proteomes" id="UP001244443">
    <property type="component" value="Chromosome"/>
</dbReference>
<dbReference type="PROSITE" id="PS50005">
    <property type="entry name" value="TPR"/>
    <property type="match status" value="1"/>
</dbReference>
<comment type="catalytic activity">
    <reaction evidence="1">
        <text>ATP + protein L-histidine = ADP + protein N-phospho-L-histidine.</text>
        <dbReference type="EC" id="2.7.13.3"/>
    </reaction>
</comment>
<dbReference type="EC" id="2.7.13.3" evidence="2"/>
<dbReference type="RefSeq" id="WP_308357226.1">
    <property type="nucleotide sequence ID" value="NZ_CP129970.2"/>
</dbReference>
<keyword evidence="8" id="KW-0472">Membrane</keyword>
<keyword evidence="7" id="KW-0175">Coiled coil</keyword>
<dbReference type="PRINTS" id="PR00344">
    <property type="entry name" value="BCTRLSENSOR"/>
</dbReference>
<dbReference type="InterPro" id="IPR003594">
    <property type="entry name" value="HATPase_dom"/>
</dbReference>
<dbReference type="PANTHER" id="PTHR43711">
    <property type="entry name" value="TWO-COMPONENT HISTIDINE KINASE"/>
    <property type="match status" value="1"/>
</dbReference>
<reference evidence="10" key="1">
    <citation type="submission" date="2023-08" db="EMBL/GenBank/DDBJ databases">
        <title>Comparative genomics and taxonomic characterization of three novel marine species of genus Marivirga.</title>
        <authorList>
            <person name="Muhammad N."/>
            <person name="Kim S.-G."/>
        </authorList>
    </citation>
    <scope>NUCLEOTIDE SEQUENCE [LARGE SCALE GENOMIC DNA]</scope>
    <source>
        <strain evidence="10">ABR2-2</strain>
    </source>
</reference>
<evidence type="ECO:0000256" key="3">
    <source>
        <dbReference type="ARBA" id="ARBA00022679"/>
    </source>
</evidence>